<evidence type="ECO:0000313" key="1">
    <source>
        <dbReference type="EMBL" id="JAC63585.1"/>
    </source>
</evidence>
<name>A0A061QYS3_9CHLO</name>
<sequence>MLLTRKRYRHFLEFLVSVSCANSERGRAQRFTARSSPFSASKRFTNRIHKTN</sequence>
<dbReference type="AlphaFoldDB" id="A0A061QYS3"/>
<proteinExistence type="predicted"/>
<accession>A0A061QYS3</accession>
<dbReference type="EMBL" id="GBEZ01023293">
    <property type="protein sequence ID" value="JAC63585.1"/>
    <property type="molecule type" value="Transcribed_RNA"/>
</dbReference>
<gene>
    <name evidence="1" type="ORF">TSPGSL018_20286</name>
</gene>
<protein>
    <submittedName>
        <fullName evidence="1">Uncharacterized protein</fullName>
    </submittedName>
</protein>
<reference evidence="1" key="1">
    <citation type="submission" date="2014-05" db="EMBL/GenBank/DDBJ databases">
        <title>The transcriptome of the halophilic microalga Tetraselmis sp. GSL018 isolated from the Great Salt Lake, Utah.</title>
        <authorList>
            <person name="Jinkerson R.E."/>
            <person name="D'Adamo S."/>
            <person name="Posewitz M.C."/>
        </authorList>
    </citation>
    <scope>NUCLEOTIDE SEQUENCE</scope>
    <source>
        <strain evidence="1">GSL018</strain>
    </source>
</reference>
<organism evidence="1">
    <name type="scientific">Tetraselmis sp. GSL018</name>
    <dbReference type="NCBI Taxonomy" id="582737"/>
    <lineage>
        <taxon>Eukaryota</taxon>
        <taxon>Viridiplantae</taxon>
        <taxon>Chlorophyta</taxon>
        <taxon>core chlorophytes</taxon>
        <taxon>Chlorodendrophyceae</taxon>
        <taxon>Chlorodendrales</taxon>
        <taxon>Chlorodendraceae</taxon>
        <taxon>Tetraselmis</taxon>
    </lineage>
</organism>